<gene>
    <name evidence="1" type="ORF">F5148DRAFT_1225043</name>
</gene>
<sequence length="443" mass="49436">MLGGVALQATASELIQFIGARALVGAGLIFSTSAAPLLITELAYPTQRGKITSLYNSLWYGGSIAAAWSCLIGYNASHSSWSWRAPVLVQAFGPLLQLLFIRFVPESPRWLISQGSERRASRILARFHTTGFDERDPFVQFEMARIRHVLRVEKEMNEGASKRMRIIIGIALFSQWSGTGLALYYIKLVLESIGITSPRTVALISGWLQIWNFTAALIGALLVDKVGRRTLFIISNAGMLATLPLWALTASLSNTGIPASAHATIPFIFAFYLFYGVAYTPMIVSYTLELLPYSIRAKGFAFMNLVVSLALALSQFVDPWALRAIDWRYYLVYCGWLGFELVFVIVFVVETRGRTLEETAALFDGEERRGFQARAQTRRTPAVKSFRYLATFNGEQGGNALYPAKMGSLDYREFIQRPEVILGRDRLGHTQGRGVQFDYKGRT</sequence>
<evidence type="ECO:0000313" key="1">
    <source>
        <dbReference type="EMBL" id="KAI9455989.1"/>
    </source>
</evidence>
<name>A0ACC0U0D1_9AGAM</name>
<proteinExistence type="predicted"/>
<comment type="caution">
    <text evidence="1">The sequence shown here is derived from an EMBL/GenBank/DDBJ whole genome shotgun (WGS) entry which is preliminary data.</text>
</comment>
<protein>
    <submittedName>
        <fullName evidence="1">General substrate transporter</fullName>
    </submittedName>
</protein>
<keyword evidence="2" id="KW-1185">Reference proteome</keyword>
<evidence type="ECO:0000313" key="2">
    <source>
        <dbReference type="Proteomes" id="UP001207468"/>
    </source>
</evidence>
<dbReference type="EMBL" id="JAGFNK010000243">
    <property type="protein sequence ID" value="KAI9455989.1"/>
    <property type="molecule type" value="Genomic_DNA"/>
</dbReference>
<accession>A0ACC0U0D1</accession>
<reference evidence="1" key="1">
    <citation type="submission" date="2021-03" db="EMBL/GenBank/DDBJ databases">
        <title>Evolutionary priming and transition to the ectomycorrhizal habit in an iconic lineage of mushroom-forming fungi: is preadaptation a requirement?</title>
        <authorList>
            <consortium name="DOE Joint Genome Institute"/>
            <person name="Looney B.P."/>
            <person name="Miyauchi S."/>
            <person name="Morin E."/>
            <person name="Drula E."/>
            <person name="Courty P.E."/>
            <person name="Chicoki N."/>
            <person name="Fauchery L."/>
            <person name="Kohler A."/>
            <person name="Kuo A."/>
            <person name="LaButti K."/>
            <person name="Pangilinan J."/>
            <person name="Lipzen A."/>
            <person name="Riley R."/>
            <person name="Andreopoulos W."/>
            <person name="He G."/>
            <person name="Johnson J."/>
            <person name="Barry K.W."/>
            <person name="Grigoriev I.V."/>
            <person name="Nagy L."/>
            <person name="Hibbett D."/>
            <person name="Henrissat B."/>
            <person name="Matheny P.B."/>
            <person name="Labbe J."/>
            <person name="Martin A.F."/>
        </authorList>
    </citation>
    <scope>NUCLEOTIDE SEQUENCE</scope>
    <source>
        <strain evidence="1">BPL698</strain>
    </source>
</reference>
<organism evidence="1 2">
    <name type="scientific">Russula earlei</name>
    <dbReference type="NCBI Taxonomy" id="71964"/>
    <lineage>
        <taxon>Eukaryota</taxon>
        <taxon>Fungi</taxon>
        <taxon>Dikarya</taxon>
        <taxon>Basidiomycota</taxon>
        <taxon>Agaricomycotina</taxon>
        <taxon>Agaricomycetes</taxon>
        <taxon>Russulales</taxon>
        <taxon>Russulaceae</taxon>
        <taxon>Russula</taxon>
    </lineage>
</organism>
<dbReference type="Proteomes" id="UP001207468">
    <property type="component" value="Unassembled WGS sequence"/>
</dbReference>